<accession>A0A822MN27</accession>
<evidence type="ECO:0000313" key="4">
    <source>
        <dbReference type="Proteomes" id="UP000049495"/>
    </source>
</evidence>
<organism evidence="1 4">
    <name type="scientific">Vibrio crassostreae</name>
    <dbReference type="NCBI Taxonomy" id="246167"/>
    <lineage>
        <taxon>Bacteria</taxon>
        <taxon>Pseudomonadati</taxon>
        <taxon>Pseudomonadota</taxon>
        <taxon>Gammaproteobacteria</taxon>
        <taxon>Vibrionales</taxon>
        <taxon>Vibrionaceae</taxon>
        <taxon>Vibrio</taxon>
    </lineage>
</organism>
<evidence type="ECO:0000313" key="1">
    <source>
        <dbReference type="EMBL" id="CDS99551.1"/>
    </source>
</evidence>
<reference evidence="4" key="2">
    <citation type="submission" date="2014-06" db="EMBL/GenBank/DDBJ databases">
        <authorList>
            <person name="Le Roux Frederique"/>
        </authorList>
    </citation>
    <scope>NUCLEOTIDE SEQUENCE [LARGE SCALE GENOMIC DNA]</scope>
    <source>
        <strain evidence="4">J5-5</strain>
    </source>
</reference>
<proteinExistence type="predicted"/>
<reference evidence="1 3" key="1">
    <citation type="submission" date="2014-06" db="EMBL/GenBank/DDBJ databases">
        <authorList>
            <person name="Le Roux F."/>
        </authorList>
    </citation>
    <scope>NUCLEOTIDE SEQUENCE</scope>
    <source>
        <strain evidence="2 3">J5-4</strain>
        <strain evidence="1">J5-5</strain>
    </source>
</reference>
<dbReference type="EMBL" id="CCJV01000040">
    <property type="protein sequence ID" value="CDS99551.1"/>
    <property type="molecule type" value="Genomic_DNA"/>
</dbReference>
<dbReference type="AlphaFoldDB" id="A0A822MN27"/>
<gene>
    <name evidence="2" type="ORF">VCR4J5_800001</name>
    <name evidence="1" type="ORF">VCR5J5_1340044</name>
</gene>
<keyword evidence="3" id="KW-1185">Reference proteome</keyword>
<comment type="caution">
    <text evidence="1">The sequence shown here is derived from an EMBL/GenBank/DDBJ whole genome shotgun (WGS) entry which is preliminary data.</text>
</comment>
<dbReference type="Proteomes" id="UP000049077">
    <property type="component" value="Unassembled WGS sequence"/>
</dbReference>
<protein>
    <submittedName>
        <fullName evidence="1">Uncharacterized protein</fullName>
    </submittedName>
</protein>
<name>A0A822MN27_9VIBR</name>
<dbReference type="Proteomes" id="UP000049495">
    <property type="component" value="Unassembled WGS sequence"/>
</dbReference>
<sequence>MVAGLRKTHNLEIVLKFILEYVVRFKRVIESFSIIEPQRTLGNRLYVSIMEGSELIKFRQHIKHLVYKIA</sequence>
<evidence type="ECO:0000313" key="3">
    <source>
        <dbReference type="Proteomes" id="UP000049077"/>
    </source>
</evidence>
<evidence type="ECO:0000313" key="2">
    <source>
        <dbReference type="EMBL" id="CDT71989.1"/>
    </source>
</evidence>
<dbReference type="EMBL" id="CCJX01000169">
    <property type="protein sequence ID" value="CDT71989.1"/>
    <property type="molecule type" value="Genomic_DNA"/>
</dbReference>